<dbReference type="InterPro" id="IPR020103">
    <property type="entry name" value="PsdUridine_synth_cat_dom_sf"/>
</dbReference>
<dbReference type="PROSITE" id="PS01129">
    <property type="entry name" value="PSI_RLU"/>
    <property type="match status" value="1"/>
</dbReference>
<keyword evidence="2" id="KW-0413">Isomerase</keyword>
<keyword evidence="3" id="KW-0694">RNA-binding</keyword>
<dbReference type="CDD" id="cd00165">
    <property type="entry name" value="S4"/>
    <property type="match status" value="1"/>
</dbReference>
<dbReference type="InterPro" id="IPR006224">
    <property type="entry name" value="PsdUridine_synth_RluA-like_CS"/>
</dbReference>
<dbReference type="Gene3D" id="3.30.2350.10">
    <property type="entry name" value="Pseudouridine synthase"/>
    <property type="match status" value="1"/>
</dbReference>
<evidence type="ECO:0000313" key="5">
    <source>
        <dbReference type="EMBL" id="CAH2032043.1"/>
    </source>
</evidence>
<feature type="domain" description="Pseudouridine synthase RsuA/RluA-like" evidence="4">
    <location>
        <begin position="87"/>
        <end position="221"/>
    </location>
</feature>
<comment type="similarity">
    <text evidence="1">Belongs to the pseudouridine synthase RluA family.</text>
</comment>
<keyword evidence="6" id="KW-1185">Reference proteome</keyword>
<organism evidence="5 6">
    <name type="scientific">Trichlorobacter ammonificans</name>
    <dbReference type="NCBI Taxonomy" id="2916410"/>
    <lineage>
        <taxon>Bacteria</taxon>
        <taxon>Pseudomonadati</taxon>
        <taxon>Thermodesulfobacteriota</taxon>
        <taxon>Desulfuromonadia</taxon>
        <taxon>Geobacterales</taxon>
        <taxon>Geobacteraceae</taxon>
        <taxon>Trichlorobacter</taxon>
    </lineage>
</organism>
<evidence type="ECO:0000259" key="4">
    <source>
        <dbReference type="Pfam" id="PF00849"/>
    </source>
</evidence>
<dbReference type="InterPro" id="IPR050188">
    <property type="entry name" value="RluA_PseudoU_synthase"/>
</dbReference>
<dbReference type="PROSITE" id="PS50889">
    <property type="entry name" value="S4"/>
    <property type="match status" value="1"/>
</dbReference>
<dbReference type="SUPFAM" id="SSF55120">
    <property type="entry name" value="Pseudouridine synthase"/>
    <property type="match status" value="1"/>
</dbReference>
<accession>A0ABM9DA13</accession>
<dbReference type="Proteomes" id="UP001295463">
    <property type="component" value="Chromosome"/>
</dbReference>
<dbReference type="EMBL" id="OW150024">
    <property type="protein sequence ID" value="CAH2032043.1"/>
    <property type="molecule type" value="Genomic_DNA"/>
</dbReference>
<gene>
    <name evidence="5" type="ORF">GEAMG1_2207</name>
</gene>
<dbReference type="CDD" id="cd02869">
    <property type="entry name" value="PseudoU_synth_RluA_like"/>
    <property type="match status" value="1"/>
</dbReference>
<evidence type="ECO:0000256" key="2">
    <source>
        <dbReference type="ARBA" id="ARBA00023235"/>
    </source>
</evidence>
<sequence length="296" mass="31439">MISAVITADDHCRSLESWLQRLLPTATPGYLRKLVKSGACRVNGGDAAPTLLLTVGDRISLKESASVTGYLKGAPAPIDLLWQDDRLLAVNKPAGLAMHPAAEVDENLADLASAWLEKRANCPMRAYPVNRLDRGTSGVVLLATSSGNAGMLGRQVKEEGLEKRYLALAEGAMTGAGEIDLALDGKESVSRYTVLASGGCSLLLVEPVTGRTHQIRRHLSAVGHPVAGDKRYGAAPLENLPGIALHSFRTALYHPGPETLLTICAPLPAPLRELIMATCGLDEPRLLELLMQCAEG</sequence>
<dbReference type="Pfam" id="PF00849">
    <property type="entry name" value="PseudoU_synth_2"/>
    <property type="match status" value="1"/>
</dbReference>
<evidence type="ECO:0000313" key="6">
    <source>
        <dbReference type="Proteomes" id="UP001295463"/>
    </source>
</evidence>
<evidence type="ECO:0000256" key="3">
    <source>
        <dbReference type="PROSITE-ProRule" id="PRU00182"/>
    </source>
</evidence>
<dbReference type="PANTHER" id="PTHR21600">
    <property type="entry name" value="MITOCHONDRIAL RNA PSEUDOURIDINE SYNTHASE"/>
    <property type="match status" value="1"/>
</dbReference>
<dbReference type="InterPro" id="IPR006145">
    <property type="entry name" value="PsdUridine_synth_RsuA/RluA"/>
</dbReference>
<reference evidence="5 6" key="1">
    <citation type="submission" date="2022-03" db="EMBL/GenBank/DDBJ databases">
        <authorList>
            <person name="Koch H."/>
        </authorList>
    </citation>
    <scope>NUCLEOTIDE SEQUENCE [LARGE SCALE GENOMIC DNA]</scope>
    <source>
        <strain evidence="5 6">G1</strain>
    </source>
</reference>
<proteinExistence type="inferred from homology"/>
<dbReference type="RefSeq" id="WP_305732823.1">
    <property type="nucleotide sequence ID" value="NZ_OW150024.1"/>
</dbReference>
<dbReference type="SUPFAM" id="SSF55174">
    <property type="entry name" value="Alpha-L RNA-binding motif"/>
    <property type="match status" value="1"/>
</dbReference>
<name>A0ABM9DA13_9BACT</name>
<protein>
    <submittedName>
        <fullName evidence="5">Pseudouridine synthase, RluA family</fullName>
    </submittedName>
</protein>
<dbReference type="PANTHER" id="PTHR21600:SF44">
    <property type="entry name" value="RIBOSOMAL LARGE SUBUNIT PSEUDOURIDINE SYNTHASE D"/>
    <property type="match status" value="1"/>
</dbReference>
<evidence type="ECO:0000256" key="1">
    <source>
        <dbReference type="ARBA" id="ARBA00010876"/>
    </source>
</evidence>